<reference evidence="2" key="1">
    <citation type="submission" date="2021-01" db="UniProtKB">
        <authorList>
            <consortium name="EnsemblMetazoa"/>
        </authorList>
    </citation>
    <scope>IDENTIFICATION</scope>
</reference>
<keyword evidence="3" id="KW-1185">Reference proteome</keyword>
<protein>
    <recommendedName>
        <fullName evidence="1">SCP domain-containing protein</fullName>
    </recommendedName>
</protein>
<dbReference type="InterPro" id="IPR018244">
    <property type="entry name" value="Allrgn_V5/Tpx1_CS"/>
</dbReference>
<dbReference type="Pfam" id="PF00188">
    <property type="entry name" value="CAP"/>
    <property type="match status" value="1"/>
</dbReference>
<dbReference type="SUPFAM" id="SSF55797">
    <property type="entry name" value="PR-1-like"/>
    <property type="match status" value="1"/>
</dbReference>
<dbReference type="Gene3D" id="3.40.33.10">
    <property type="entry name" value="CAP"/>
    <property type="match status" value="1"/>
</dbReference>
<dbReference type="InterPro" id="IPR035940">
    <property type="entry name" value="CAP_sf"/>
</dbReference>
<accession>A0A7M5UEC9</accession>
<dbReference type="PRINTS" id="PR00837">
    <property type="entry name" value="V5TPXLIKE"/>
</dbReference>
<proteinExistence type="predicted"/>
<dbReference type="OrthoDB" id="337038at2759"/>
<organism evidence="2 3">
    <name type="scientific">Clytia hemisphaerica</name>
    <dbReference type="NCBI Taxonomy" id="252671"/>
    <lineage>
        <taxon>Eukaryota</taxon>
        <taxon>Metazoa</taxon>
        <taxon>Cnidaria</taxon>
        <taxon>Hydrozoa</taxon>
        <taxon>Hydroidolina</taxon>
        <taxon>Leptothecata</taxon>
        <taxon>Obeliida</taxon>
        <taxon>Clytiidae</taxon>
        <taxon>Clytia</taxon>
    </lineage>
</organism>
<dbReference type="InterPro" id="IPR034113">
    <property type="entry name" value="SCP_GAPR1-like"/>
</dbReference>
<sequence>DISFELLIRLVKMVFKYKQKCRPHFYLKEKRRKELKIMRVVTVNGRAFYFEAKPKEPPDNDGYFAEQTEHQHQEPPRLTEEDEYFAKRIEETQLTLEEYTRQTILQNEEYFTDSDVEDPPLREDEYFTERNNHDREIDAFPNTNQPESNIQLDFVLEHNKRRALHHNTPPLKWNQDLADGAQKWAEKLIKEHDGKLMHCKERGNDVGENLFVAMSTETHDESDLAVKTLDKWYGEIKDYNFSKSTYTSKAGHFSQVVWAGSQQMGVGYAQRKIGQFNTVVVCGRYHPAGNMNMEGYFKNNVFPPK</sequence>
<dbReference type="PROSITE" id="PS01009">
    <property type="entry name" value="CRISP_1"/>
    <property type="match status" value="1"/>
</dbReference>
<dbReference type="SMART" id="SM00198">
    <property type="entry name" value="SCP"/>
    <property type="match status" value="1"/>
</dbReference>
<evidence type="ECO:0000259" key="1">
    <source>
        <dbReference type="SMART" id="SM00198"/>
    </source>
</evidence>
<dbReference type="InterPro" id="IPR014044">
    <property type="entry name" value="CAP_dom"/>
</dbReference>
<name>A0A7M5UEC9_9CNID</name>
<dbReference type="CDD" id="cd05382">
    <property type="entry name" value="CAP_GAPR1-like"/>
    <property type="match status" value="1"/>
</dbReference>
<dbReference type="PANTHER" id="PTHR10334">
    <property type="entry name" value="CYSTEINE-RICH SECRETORY PROTEIN-RELATED"/>
    <property type="match status" value="1"/>
</dbReference>
<dbReference type="EnsemblMetazoa" id="CLYHEMT009536.1">
    <property type="protein sequence ID" value="CLYHEMP009536.1"/>
    <property type="gene ID" value="CLYHEMG009536"/>
</dbReference>
<evidence type="ECO:0000313" key="2">
    <source>
        <dbReference type="EnsemblMetazoa" id="CLYHEMP009536.1"/>
    </source>
</evidence>
<dbReference type="FunFam" id="3.40.33.10:FF:000002">
    <property type="entry name" value="Golgi-associated plant pathogenesis-related protein 1"/>
    <property type="match status" value="1"/>
</dbReference>
<dbReference type="AlphaFoldDB" id="A0A7M5UEC9"/>
<dbReference type="GO" id="GO:0005576">
    <property type="term" value="C:extracellular region"/>
    <property type="evidence" value="ECO:0007669"/>
    <property type="project" value="InterPro"/>
</dbReference>
<feature type="domain" description="SCP" evidence="1">
    <location>
        <begin position="149"/>
        <end position="293"/>
    </location>
</feature>
<dbReference type="InterPro" id="IPR001283">
    <property type="entry name" value="CRISP-related"/>
</dbReference>
<evidence type="ECO:0000313" key="3">
    <source>
        <dbReference type="Proteomes" id="UP000594262"/>
    </source>
</evidence>
<dbReference type="Proteomes" id="UP000594262">
    <property type="component" value="Unplaced"/>
</dbReference>